<dbReference type="GO" id="GO:0015421">
    <property type="term" value="F:ABC-type oligopeptide transporter activity"/>
    <property type="evidence" value="ECO:0007669"/>
    <property type="project" value="TreeGrafter"/>
</dbReference>
<comment type="caution">
    <text evidence="7">The sequence shown here is derived from an EMBL/GenBank/DDBJ whole genome shotgun (WGS) entry which is preliminary data.</text>
</comment>
<keyword evidence="7" id="KW-0067">ATP-binding</keyword>
<keyword evidence="4 5" id="KW-0472">Membrane</keyword>
<feature type="transmembrane region" description="Helical" evidence="5">
    <location>
        <begin position="140"/>
        <end position="162"/>
    </location>
</feature>
<dbReference type="GO" id="GO:0016020">
    <property type="term" value="C:membrane"/>
    <property type="evidence" value="ECO:0007669"/>
    <property type="project" value="UniProtKB-SubCell"/>
</dbReference>
<feature type="transmembrane region" description="Helical" evidence="5">
    <location>
        <begin position="106"/>
        <end position="128"/>
    </location>
</feature>
<dbReference type="PANTHER" id="PTHR43394:SF1">
    <property type="entry name" value="ATP-BINDING CASSETTE SUB-FAMILY B MEMBER 10, MITOCHONDRIAL"/>
    <property type="match status" value="1"/>
</dbReference>
<dbReference type="Pfam" id="PF00664">
    <property type="entry name" value="ABC_membrane"/>
    <property type="match status" value="1"/>
</dbReference>
<evidence type="ECO:0000256" key="5">
    <source>
        <dbReference type="SAM" id="Phobius"/>
    </source>
</evidence>
<dbReference type="Gene3D" id="1.20.1560.10">
    <property type="entry name" value="ABC transporter type 1, transmembrane domain"/>
    <property type="match status" value="1"/>
</dbReference>
<dbReference type="EMBL" id="DTFF01000041">
    <property type="protein sequence ID" value="HGI87654.1"/>
    <property type="molecule type" value="Genomic_DNA"/>
</dbReference>
<dbReference type="PROSITE" id="PS50929">
    <property type="entry name" value="ABC_TM1F"/>
    <property type="match status" value="1"/>
</dbReference>
<protein>
    <submittedName>
        <fullName evidence="7">ABC transporter ATP-binding protein</fullName>
    </submittedName>
</protein>
<evidence type="ECO:0000256" key="2">
    <source>
        <dbReference type="ARBA" id="ARBA00022692"/>
    </source>
</evidence>
<reference evidence="7" key="1">
    <citation type="journal article" date="2020" name="mSystems">
        <title>Genome- and Community-Level Interaction Insights into Carbon Utilization and Element Cycling Functions of Hydrothermarchaeota in Hydrothermal Sediment.</title>
        <authorList>
            <person name="Zhou Z."/>
            <person name="Liu Y."/>
            <person name="Xu W."/>
            <person name="Pan J."/>
            <person name="Luo Z.H."/>
            <person name="Li M."/>
        </authorList>
    </citation>
    <scope>NUCLEOTIDE SEQUENCE [LARGE SCALE GENOMIC DNA]</scope>
    <source>
        <strain evidence="7">SpSt-732</strain>
    </source>
</reference>
<evidence type="ECO:0000256" key="3">
    <source>
        <dbReference type="ARBA" id="ARBA00022989"/>
    </source>
</evidence>
<evidence type="ECO:0000256" key="1">
    <source>
        <dbReference type="ARBA" id="ARBA00004141"/>
    </source>
</evidence>
<name>A0A7C4BC30_9CREN</name>
<dbReference type="PANTHER" id="PTHR43394">
    <property type="entry name" value="ATP-DEPENDENT PERMEASE MDL1, MITOCHONDRIAL"/>
    <property type="match status" value="1"/>
</dbReference>
<sequence length="171" mass="18082">MLINAVFSAAIPLVFMFYMGASLALVALASMAATVIANTYTASALRPVADRFRQQLGNVVSIATGGIAGIKTVKGLGLEKLESKKFERSNSGLLGIGVSMARRRAILTNVNVLIFGLATSTILLYGGFATLRGEISVGDLVAFMSYMVMLMWPLSMLGLIIAKYTDSGCVC</sequence>
<dbReference type="AlphaFoldDB" id="A0A7C4BC30"/>
<evidence type="ECO:0000259" key="6">
    <source>
        <dbReference type="PROSITE" id="PS50929"/>
    </source>
</evidence>
<keyword evidence="7" id="KW-0547">Nucleotide-binding</keyword>
<feature type="transmembrane region" description="Helical" evidence="5">
    <location>
        <begin position="6"/>
        <end position="36"/>
    </location>
</feature>
<dbReference type="InterPro" id="IPR039421">
    <property type="entry name" value="Type_1_exporter"/>
</dbReference>
<dbReference type="GO" id="GO:0005524">
    <property type="term" value="F:ATP binding"/>
    <property type="evidence" value="ECO:0007669"/>
    <property type="project" value="UniProtKB-KW"/>
</dbReference>
<keyword evidence="3 5" id="KW-1133">Transmembrane helix</keyword>
<feature type="domain" description="ABC transmembrane type-1" evidence="6">
    <location>
        <begin position="2"/>
        <end position="166"/>
    </location>
</feature>
<gene>
    <name evidence="7" type="ORF">ENV14_04600</name>
</gene>
<dbReference type="InterPro" id="IPR011527">
    <property type="entry name" value="ABC1_TM_dom"/>
</dbReference>
<evidence type="ECO:0000313" key="7">
    <source>
        <dbReference type="EMBL" id="HGI87654.1"/>
    </source>
</evidence>
<accession>A0A7C4BC30</accession>
<organism evidence="7">
    <name type="scientific">Ignisphaera aggregans</name>
    <dbReference type="NCBI Taxonomy" id="334771"/>
    <lineage>
        <taxon>Archaea</taxon>
        <taxon>Thermoproteota</taxon>
        <taxon>Thermoprotei</taxon>
        <taxon>Desulfurococcales</taxon>
        <taxon>Desulfurococcaceae</taxon>
        <taxon>Ignisphaera</taxon>
    </lineage>
</organism>
<dbReference type="SUPFAM" id="SSF90123">
    <property type="entry name" value="ABC transporter transmembrane region"/>
    <property type="match status" value="1"/>
</dbReference>
<comment type="subcellular location">
    <subcellularLocation>
        <location evidence="1">Membrane</location>
        <topology evidence="1">Multi-pass membrane protein</topology>
    </subcellularLocation>
</comment>
<proteinExistence type="predicted"/>
<keyword evidence="2 5" id="KW-0812">Transmembrane</keyword>
<evidence type="ECO:0000256" key="4">
    <source>
        <dbReference type="ARBA" id="ARBA00023136"/>
    </source>
</evidence>
<dbReference type="InterPro" id="IPR036640">
    <property type="entry name" value="ABC1_TM_sf"/>
</dbReference>